<gene>
    <name evidence="1" type="ORF">UR21_C0008G0034</name>
</gene>
<dbReference type="Proteomes" id="UP000034803">
    <property type="component" value="Unassembled WGS sequence"/>
</dbReference>
<proteinExistence type="predicted"/>
<name>A0A0G0BKH1_9BACT</name>
<dbReference type="EMBL" id="LBOI01000008">
    <property type="protein sequence ID" value="KKP31557.1"/>
    <property type="molecule type" value="Genomic_DNA"/>
</dbReference>
<sequence length="224" mass="26146">MIEQEVQQFKQKLISEGREGLVLDIDETLSWTNGYWFHEMQKKFGNPENLLVKDLIAKYHYTQNVSYWQTPEAIEWMENARENDLLQEELLLIENSNDMVQKINQIIPIVGYLTIRPQSVLSGTTHWLNKHNFPSEPIIARPKDIISSEGNTWKAEVLHFLYPQVVGIVDDSPSVVEKLPNDYKGTVYFYDNDKCMRGDINVIPCKTWLDVHYHVNLLHGKTDK</sequence>
<evidence type="ECO:0000313" key="1">
    <source>
        <dbReference type="EMBL" id="KKP31557.1"/>
    </source>
</evidence>
<protein>
    <submittedName>
        <fullName evidence="1">Uncharacterized protein</fullName>
    </submittedName>
</protein>
<dbReference type="SUPFAM" id="SSF56784">
    <property type="entry name" value="HAD-like"/>
    <property type="match status" value="1"/>
</dbReference>
<evidence type="ECO:0000313" key="2">
    <source>
        <dbReference type="Proteomes" id="UP000034803"/>
    </source>
</evidence>
<accession>A0A0G0BKH1</accession>
<comment type="caution">
    <text evidence="1">The sequence shown here is derived from an EMBL/GenBank/DDBJ whole genome shotgun (WGS) entry which is preliminary data.</text>
</comment>
<dbReference type="Gene3D" id="3.40.50.1000">
    <property type="entry name" value="HAD superfamily/HAD-like"/>
    <property type="match status" value="1"/>
</dbReference>
<dbReference type="InterPro" id="IPR023214">
    <property type="entry name" value="HAD_sf"/>
</dbReference>
<dbReference type="AlphaFoldDB" id="A0A0G0BKH1"/>
<dbReference type="InterPro" id="IPR036412">
    <property type="entry name" value="HAD-like_sf"/>
</dbReference>
<reference evidence="1 2" key="1">
    <citation type="journal article" date="2015" name="Nature">
        <title>rRNA introns, odd ribosomes, and small enigmatic genomes across a large radiation of phyla.</title>
        <authorList>
            <person name="Brown C.T."/>
            <person name="Hug L.A."/>
            <person name="Thomas B.C."/>
            <person name="Sharon I."/>
            <person name="Castelle C.J."/>
            <person name="Singh A."/>
            <person name="Wilkins M.J."/>
            <person name="Williams K.H."/>
            <person name="Banfield J.F."/>
        </authorList>
    </citation>
    <scope>NUCLEOTIDE SEQUENCE [LARGE SCALE GENOMIC DNA]</scope>
</reference>
<organism evidence="1 2">
    <name type="scientific">Candidatus Woesebacteria bacterium GW2011_GWC2_31_9</name>
    <dbReference type="NCBI Taxonomy" id="1618586"/>
    <lineage>
        <taxon>Bacteria</taxon>
        <taxon>Candidatus Woeseibacteriota</taxon>
    </lineage>
</organism>